<dbReference type="InterPro" id="IPR020846">
    <property type="entry name" value="MFS_dom"/>
</dbReference>
<dbReference type="AlphaFoldDB" id="M5UP74"/>
<name>M5UP74_9BACT</name>
<protein>
    <submittedName>
        <fullName evidence="10">MFS transporter, SP family</fullName>
    </submittedName>
</protein>
<evidence type="ECO:0000313" key="10">
    <source>
        <dbReference type="EMBL" id="EMI57803.1"/>
    </source>
</evidence>
<evidence type="ECO:0000256" key="3">
    <source>
        <dbReference type="ARBA" id="ARBA00022448"/>
    </source>
</evidence>
<proteinExistence type="inferred from homology"/>
<evidence type="ECO:0000256" key="5">
    <source>
        <dbReference type="ARBA" id="ARBA00022989"/>
    </source>
</evidence>
<dbReference type="SUPFAM" id="SSF103473">
    <property type="entry name" value="MFS general substrate transporter"/>
    <property type="match status" value="1"/>
</dbReference>
<feature type="transmembrane region" description="Helical" evidence="8">
    <location>
        <begin position="480"/>
        <end position="498"/>
    </location>
</feature>
<evidence type="ECO:0000259" key="9">
    <source>
        <dbReference type="PROSITE" id="PS50850"/>
    </source>
</evidence>
<dbReference type="PROSITE" id="PS00217">
    <property type="entry name" value="SUGAR_TRANSPORT_2"/>
    <property type="match status" value="1"/>
</dbReference>
<dbReference type="Pfam" id="PF00083">
    <property type="entry name" value="Sugar_tr"/>
    <property type="match status" value="2"/>
</dbReference>
<keyword evidence="3 7" id="KW-0813">Transport</keyword>
<gene>
    <name evidence="10" type="ORF">RSSM_00762</name>
</gene>
<evidence type="ECO:0000256" key="4">
    <source>
        <dbReference type="ARBA" id="ARBA00022692"/>
    </source>
</evidence>
<feature type="transmembrane region" description="Helical" evidence="8">
    <location>
        <begin position="290"/>
        <end position="314"/>
    </location>
</feature>
<evidence type="ECO:0000256" key="6">
    <source>
        <dbReference type="ARBA" id="ARBA00023136"/>
    </source>
</evidence>
<comment type="subcellular location">
    <subcellularLocation>
        <location evidence="1">Membrane</location>
        <topology evidence="1">Multi-pass membrane protein</topology>
    </subcellularLocation>
</comment>
<dbReference type="GO" id="GO:0022857">
    <property type="term" value="F:transmembrane transporter activity"/>
    <property type="evidence" value="ECO:0007669"/>
    <property type="project" value="InterPro"/>
</dbReference>
<dbReference type="InterPro" id="IPR005828">
    <property type="entry name" value="MFS_sugar_transport-like"/>
</dbReference>
<dbReference type="PROSITE" id="PS00216">
    <property type="entry name" value="SUGAR_TRANSPORT_1"/>
    <property type="match status" value="1"/>
</dbReference>
<feature type="domain" description="Major facilitator superfamily (MFS) profile" evidence="9">
    <location>
        <begin position="19"/>
        <end position="528"/>
    </location>
</feature>
<evidence type="ECO:0000256" key="7">
    <source>
        <dbReference type="RuleBase" id="RU003346"/>
    </source>
</evidence>
<dbReference type="InterPro" id="IPR005829">
    <property type="entry name" value="Sugar_transporter_CS"/>
</dbReference>
<dbReference type="NCBIfam" id="TIGR00879">
    <property type="entry name" value="SP"/>
    <property type="match status" value="1"/>
</dbReference>
<keyword evidence="11" id="KW-1185">Reference proteome</keyword>
<sequence length="546" mass="59246">MDLPCRDGWFEMPSRLFLWSLTSALAGFLFGFDTVVISGAEKTIQSLWSLGHAQHGLAMSMALWGTVLGSLVGGWPTDRFGRKATLLWIGILYLVSAIWSAIATDVYSFMIARFIGGVGVGISTVAAPLYISEISPPARRGRLAGMFQLNIVFGILVAFASNALLAGIGDNAWRWMLGVEAIPALIYSLMCLRLPESPRWLISRGGDETEAVRVIRTANPELADEEVDLLVDRIKTSANQKSASEPFWTMRLRVPILLAFLVAFFNQLSGINAILYFAPRIFEMTGLGQQAALIQSIGIGVVNLLFTFLGLYLIDRLGRRTLLYIGSVGYIASLGLCAWVFFTFAPQFQVANSAIAVKGAIAAYEKADTLPVKNEVDMAKFQSNIEAAKSTLVSASQSPEFEGDAVEFGASGSVEETIAIADKAMSQASEESGFGGTLVMLGIFAFIAAHAVGQGAVIWVLISEVFPNRHRAAGQSLGSFTHWIFAALLTTVFPWFIANFSPSFVFSFFCFMMVLQLIWVATMVPETKGVPLEEMEAKLGIRAAEG</sequence>
<dbReference type="PANTHER" id="PTHR48020:SF12">
    <property type="entry name" value="PROTON MYO-INOSITOL COTRANSPORTER"/>
    <property type="match status" value="1"/>
</dbReference>
<feature type="transmembrane region" description="Helical" evidence="8">
    <location>
        <begin position="256"/>
        <end position="278"/>
    </location>
</feature>
<accession>M5UP74</accession>
<comment type="similarity">
    <text evidence="2 7">Belongs to the major facilitator superfamily. Sugar transporter (TC 2.A.1.1) family.</text>
</comment>
<dbReference type="EMBL" id="ANOH01000065">
    <property type="protein sequence ID" value="EMI57803.1"/>
    <property type="molecule type" value="Genomic_DNA"/>
</dbReference>
<evidence type="ECO:0000256" key="8">
    <source>
        <dbReference type="SAM" id="Phobius"/>
    </source>
</evidence>
<dbReference type="InterPro" id="IPR036259">
    <property type="entry name" value="MFS_trans_sf"/>
</dbReference>
<keyword evidence="4 8" id="KW-0812">Transmembrane</keyword>
<feature type="transmembrane region" description="Helical" evidence="8">
    <location>
        <begin position="16"/>
        <end position="37"/>
    </location>
</feature>
<dbReference type="Proteomes" id="UP000011885">
    <property type="component" value="Unassembled WGS sequence"/>
</dbReference>
<dbReference type="GO" id="GO:0016020">
    <property type="term" value="C:membrane"/>
    <property type="evidence" value="ECO:0007669"/>
    <property type="project" value="UniProtKB-SubCell"/>
</dbReference>
<dbReference type="InterPro" id="IPR050814">
    <property type="entry name" value="Myo-inositol_Transporter"/>
</dbReference>
<keyword evidence="6 8" id="KW-0472">Membrane</keyword>
<dbReference type="PATRIC" id="fig|1263870.3.peg.831"/>
<feature type="transmembrane region" description="Helical" evidence="8">
    <location>
        <begin position="143"/>
        <end position="166"/>
    </location>
</feature>
<feature type="transmembrane region" description="Helical" evidence="8">
    <location>
        <begin position="321"/>
        <end position="342"/>
    </location>
</feature>
<feature type="transmembrane region" description="Helical" evidence="8">
    <location>
        <begin position="110"/>
        <end position="131"/>
    </location>
</feature>
<dbReference type="PRINTS" id="PR00171">
    <property type="entry name" value="SUGRTRNSPORT"/>
</dbReference>
<feature type="transmembrane region" description="Helical" evidence="8">
    <location>
        <begin position="504"/>
        <end position="524"/>
    </location>
</feature>
<evidence type="ECO:0000313" key="11">
    <source>
        <dbReference type="Proteomes" id="UP000011885"/>
    </source>
</evidence>
<evidence type="ECO:0000256" key="1">
    <source>
        <dbReference type="ARBA" id="ARBA00004141"/>
    </source>
</evidence>
<evidence type="ECO:0000256" key="2">
    <source>
        <dbReference type="ARBA" id="ARBA00010992"/>
    </source>
</evidence>
<dbReference type="InterPro" id="IPR003663">
    <property type="entry name" value="Sugar/inositol_transpt"/>
</dbReference>
<keyword evidence="5 8" id="KW-1133">Transmembrane helix</keyword>
<feature type="transmembrane region" description="Helical" evidence="8">
    <location>
        <begin position="86"/>
        <end position="104"/>
    </location>
</feature>
<organism evidence="10 11">
    <name type="scientific">Rhodopirellula sallentina SM41</name>
    <dbReference type="NCBI Taxonomy" id="1263870"/>
    <lineage>
        <taxon>Bacteria</taxon>
        <taxon>Pseudomonadati</taxon>
        <taxon>Planctomycetota</taxon>
        <taxon>Planctomycetia</taxon>
        <taxon>Pirellulales</taxon>
        <taxon>Pirellulaceae</taxon>
        <taxon>Rhodopirellula</taxon>
    </lineage>
</organism>
<reference evidence="10 11" key="1">
    <citation type="journal article" date="2013" name="Mar. Genomics">
        <title>Expression of sulfatases in Rhodopirellula baltica and the diversity of sulfatases in the genus Rhodopirellula.</title>
        <authorList>
            <person name="Wegner C.E."/>
            <person name="Richter-Heitmann T."/>
            <person name="Klindworth A."/>
            <person name="Klockow C."/>
            <person name="Richter M."/>
            <person name="Achstetter T."/>
            <person name="Glockner F.O."/>
            <person name="Harder J."/>
        </authorList>
    </citation>
    <scope>NUCLEOTIDE SEQUENCE [LARGE SCALE GENOMIC DNA]</scope>
    <source>
        <strain evidence="10 11">SM41</strain>
    </source>
</reference>
<dbReference type="PANTHER" id="PTHR48020">
    <property type="entry name" value="PROTON MYO-INOSITOL COTRANSPORTER"/>
    <property type="match status" value="1"/>
</dbReference>
<dbReference type="PROSITE" id="PS50850">
    <property type="entry name" value="MFS"/>
    <property type="match status" value="1"/>
</dbReference>
<feature type="transmembrane region" description="Helical" evidence="8">
    <location>
        <begin position="438"/>
        <end position="460"/>
    </location>
</feature>
<feature type="transmembrane region" description="Helical" evidence="8">
    <location>
        <begin position="57"/>
        <end position="74"/>
    </location>
</feature>
<dbReference type="Gene3D" id="1.20.1250.20">
    <property type="entry name" value="MFS general substrate transporter like domains"/>
    <property type="match status" value="2"/>
</dbReference>
<comment type="caution">
    <text evidence="10">The sequence shown here is derived from an EMBL/GenBank/DDBJ whole genome shotgun (WGS) entry which is preliminary data.</text>
</comment>